<keyword evidence="1" id="KW-1133">Transmembrane helix</keyword>
<dbReference type="AlphaFoldDB" id="A0A511W5B0"/>
<comment type="caution">
    <text evidence="2">The sequence shown here is derived from an EMBL/GenBank/DDBJ whole genome shotgun (WGS) entry which is preliminary data.</text>
</comment>
<accession>A0A511W5B0</accession>
<evidence type="ECO:0000256" key="1">
    <source>
        <dbReference type="SAM" id="Phobius"/>
    </source>
</evidence>
<name>A0A511W5B0_9BACI</name>
<proteinExistence type="predicted"/>
<keyword evidence="3" id="KW-1185">Reference proteome</keyword>
<gene>
    <name evidence="2" type="ORF">AHA02nite_17370</name>
</gene>
<feature type="transmembrane region" description="Helical" evidence="1">
    <location>
        <begin position="43"/>
        <end position="64"/>
    </location>
</feature>
<feature type="transmembrane region" description="Helical" evidence="1">
    <location>
        <begin position="12"/>
        <end position="31"/>
    </location>
</feature>
<reference evidence="2 3" key="1">
    <citation type="submission" date="2019-07" db="EMBL/GenBank/DDBJ databases">
        <title>Whole genome shotgun sequence of Alkalibacillus haloalkaliphilus NBRC 103110.</title>
        <authorList>
            <person name="Hosoyama A."/>
            <person name="Uohara A."/>
            <person name="Ohji S."/>
            <person name="Ichikawa N."/>
        </authorList>
    </citation>
    <scope>NUCLEOTIDE SEQUENCE [LARGE SCALE GENOMIC DNA]</scope>
    <source>
        <strain evidence="2 3">NBRC 103110</strain>
    </source>
</reference>
<keyword evidence="1" id="KW-0812">Transmembrane</keyword>
<dbReference type="Proteomes" id="UP000321440">
    <property type="component" value="Unassembled WGS sequence"/>
</dbReference>
<dbReference type="EMBL" id="BJYA01000012">
    <property type="protein sequence ID" value="GEN45961.1"/>
    <property type="molecule type" value="Genomic_DNA"/>
</dbReference>
<organism evidence="2 3">
    <name type="scientific">Alkalibacillus haloalkaliphilus</name>
    <dbReference type="NCBI Taxonomy" id="94136"/>
    <lineage>
        <taxon>Bacteria</taxon>
        <taxon>Bacillati</taxon>
        <taxon>Bacillota</taxon>
        <taxon>Bacilli</taxon>
        <taxon>Bacillales</taxon>
        <taxon>Bacillaceae</taxon>
        <taxon>Alkalibacillus</taxon>
    </lineage>
</organism>
<feature type="transmembrane region" description="Helical" evidence="1">
    <location>
        <begin position="71"/>
        <end position="95"/>
    </location>
</feature>
<keyword evidence="1" id="KW-0472">Membrane</keyword>
<dbReference type="RefSeq" id="WP_146816354.1">
    <property type="nucleotide sequence ID" value="NZ_BJYA01000012.1"/>
</dbReference>
<protein>
    <submittedName>
        <fullName evidence="2">Uncharacterized protein</fullName>
    </submittedName>
</protein>
<evidence type="ECO:0000313" key="3">
    <source>
        <dbReference type="Proteomes" id="UP000321440"/>
    </source>
</evidence>
<sequence>MWSFVKHNKIILLSILFGVLPFLILRLLVRFNYQLPVPTFIDILLDTLVWVSVPLQSILLILGFRRRSNKVLLFIALLLFLFNMLLVLSLMSLGFY</sequence>
<evidence type="ECO:0000313" key="2">
    <source>
        <dbReference type="EMBL" id="GEN45961.1"/>
    </source>
</evidence>